<accession>A0A1Y5HWU3</accession>
<gene>
    <name evidence="2" type="ORF">BE221DRAFT_148265</name>
    <name evidence="1" type="ORF">BE221DRAFT_196634</name>
</gene>
<evidence type="ECO:0000313" key="1">
    <source>
        <dbReference type="EMBL" id="OUS41768.1"/>
    </source>
</evidence>
<proteinExistence type="predicted"/>
<organism evidence="1">
    <name type="scientific">Ostreococcus tauri</name>
    <name type="common">Marine green alga</name>
    <dbReference type="NCBI Taxonomy" id="70448"/>
    <lineage>
        <taxon>Eukaryota</taxon>
        <taxon>Viridiplantae</taxon>
        <taxon>Chlorophyta</taxon>
        <taxon>Mamiellophyceae</taxon>
        <taxon>Mamiellales</taxon>
        <taxon>Bathycoccaceae</taxon>
        <taxon>Ostreococcus</taxon>
    </lineage>
</organism>
<reference evidence="1" key="1">
    <citation type="submission" date="2017-04" db="EMBL/GenBank/DDBJ databases">
        <title>Population genomics of picophytoplankton unveils novel chromosome hypervariability.</title>
        <authorList>
            <consortium name="DOE Joint Genome Institute"/>
            <person name="Blanc-Mathieu R."/>
            <person name="Krasovec M."/>
            <person name="Hebrard M."/>
            <person name="Yau S."/>
            <person name="Desgranges E."/>
            <person name="Martin J."/>
            <person name="Schackwitz W."/>
            <person name="Kuo A."/>
            <person name="Salin G."/>
            <person name="Donnadieu C."/>
            <person name="Desdevises Y."/>
            <person name="Sanchez-Ferandin S."/>
            <person name="Moreau H."/>
            <person name="Rivals E."/>
            <person name="Grigoriev I.V."/>
            <person name="Grimsley N."/>
            <person name="Eyre-Walker A."/>
            <person name="Piganeau G."/>
        </authorList>
    </citation>
    <scope>NUCLEOTIDE SEQUENCE [LARGE SCALE GENOMIC DNA]</scope>
    <source>
        <strain evidence="1">RCC 1115</strain>
    </source>
</reference>
<protein>
    <submittedName>
        <fullName evidence="1">Uncharacterized protein</fullName>
    </submittedName>
</protein>
<dbReference type="EMBL" id="KZ155840">
    <property type="protein sequence ID" value="OUS41768.1"/>
    <property type="molecule type" value="Genomic_DNA"/>
</dbReference>
<name>A0A1Y5HWU3_OSTTA</name>
<sequence length="350" mass="39106">MPIRLLALRANGERTLVIMSYAEGLGNGGAIDEYNLNYFIRVALSGNVPGTVDEKKRVDYLIVVSGDSCTPCDTTLAKLIKHAPSHSLPHVHVIYKANHGMDFGAYHTAIKYVQSYKNNYYKYFVFLNSSLRGPFMPKWTPAEVHFTDTLTNFMRRDSRVKLVSAYVSCLHAPEPQPGPVAESLFFAVDDEALRWLVLDGVIDEGKSDKEQTILNGEYQIMRSVLDRGFKAENLLARYKIGLDWNDKRHHKCNDGRHSSRRGALEGGITVNPFETVFVKTTWCVRDAEVGIMSKWFIKLSEGFFGTEGTFDEQGWQRGISIEGTSGKSGTLVPDIPTSGCAHGDLRGLMI</sequence>
<dbReference type="EMBL" id="KZ155797">
    <property type="protein sequence ID" value="OUS44864.1"/>
    <property type="molecule type" value="Genomic_DNA"/>
</dbReference>
<dbReference type="Proteomes" id="UP000195557">
    <property type="component" value="Unassembled WGS sequence"/>
</dbReference>
<dbReference type="AlphaFoldDB" id="A0A1Y5HWU3"/>
<evidence type="ECO:0000313" key="2">
    <source>
        <dbReference type="EMBL" id="OUS44864.1"/>
    </source>
</evidence>